<reference evidence="1 2" key="1">
    <citation type="journal article" date="2012" name="J. Bacteriol.">
        <title>Genome sequence of the highly efficient arsenite-oxidizing bacterium Achromobacter arsenitoxydans SY8.</title>
        <authorList>
            <person name="Li X."/>
            <person name="Hu Y."/>
            <person name="Gong J."/>
            <person name="Lin Y."/>
            <person name="Johnstone L."/>
            <person name="Rensing C."/>
            <person name="Wang G."/>
        </authorList>
    </citation>
    <scope>NUCLEOTIDE SEQUENCE [LARGE SCALE GENOMIC DNA]</scope>
    <source>
        <strain evidence="1 2">SY8</strain>
    </source>
</reference>
<organism evidence="1 2">
    <name type="scientific">Achromobacter arsenitoxydans SY8</name>
    <dbReference type="NCBI Taxonomy" id="477184"/>
    <lineage>
        <taxon>Bacteria</taxon>
        <taxon>Pseudomonadati</taxon>
        <taxon>Pseudomonadota</taxon>
        <taxon>Betaproteobacteria</taxon>
        <taxon>Burkholderiales</taxon>
        <taxon>Alcaligenaceae</taxon>
        <taxon>Achromobacter</taxon>
    </lineage>
</organism>
<dbReference type="EMBL" id="AGUF01000046">
    <property type="protein sequence ID" value="EHK65950.1"/>
    <property type="molecule type" value="Genomic_DNA"/>
</dbReference>
<dbReference type="PATRIC" id="fig|477184.5.peg.2483"/>
<protein>
    <submittedName>
        <fullName evidence="1">Uncharacterized protein</fullName>
    </submittedName>
</protein>
<keyword evidence="2" id="KW-1185">Reference proteome</keyword>
<dbReference type="AlphaFoldDB" id="H0F736"/>
<sequence length="226" mass="24051">MNNSTQLLSDDDILHLASLFGVGTLPVLSGSYQSQIPEGERLAQFARAIESALLSKLRAPVADELPHWEEVSAKLERDETLTPLELFIFDNEPAGDEDTWRDQLAAALASAPVGGEAHPPTRHCMCEDCAPSFSDAAPQASEAEQTIIAAFLERSGQWLTNDAITKAARNAALEEAAVACKETSMMNVDSYCGATASMCADRIRALKSQSAALSAQPGAQRTGGSE</sequence>
<evidence type="ECO:0000313" key="1">
    <source>
        <dbReference type="EMBL" id="EHK65950.1"/>
    </source>
</evidence>
<dbReference type="Proteomes" id="UP000003113">
    <property type="component" value="Unassembled WGS sequence"/>
</dbReference>
<gene>
    <name evidence="1" type="ORF">KYC_12513</name>
</gene>
<evidence type="ECO:0000313" key="2">
    <source>
        <dbReference type="Proteomes" id="UP000003113"/>
    </source>
</evidence>
<comment type="caution">
    <text evidence="1">The sequence shown here is derived from an EMBL/GenBank/DDBJ whole genome shotgun (WGS) entry which is preliminary data.</text>
</comment>
<dbReference type="OrthoDB" id="683398at28216"/>
<dbReference type="RefSeq" id="WP_008162569.1">
    <property type="nucleotide sequence ID" value="NZ_AGUF01000046.1"/>
</dbReference>
<dbReference type="STRING" id="477184.KYC_12513"/>
<proteinExistence type="predicted"/>
<accession>H0F736</accession>
<name>H0F736_9BURK</name>